<comment type="cofactor">
    <cofactor evidence="10">
        <name>Mg(2+)</name>
        <dbReference type="ChEBI" id="CHEBI:18420"/>
    </cofactor>
    <text evidence="10">Binds 1 Mg(2+) ion per subunit.</text>
</comment>
<evidence type="ECO:0000256" key="2">
    <source>
        <dbReference type="ARBA" id="ARBA00011738"/>
    </source>
</evidence>
<feature type="binding site" evidence="10">
    <location>
        <begin position="7"/>
        <end position="12"/>
    </location>
    <ligand>
        <name>substrate</name>
    </ligand>
</feature>
<feature type="binding site" evidence="10">
    <location>
        <begin position="175"/>
        <end position="176"/>
    </location>
    <ligand>
        <name>substrate</name>
    </ligand>
</feature>
<keyword evidence="3 10" id="KW-0479">Metal-binding</keyword>
<name>A0A9D1H8S0_9FLAO</name>
<gene>
    <name evidence="12" type="primary">rdgB</name>
    <name evidence="12" type="ORF">IAC44_02755</name>
</gene>
<evidence type="ECO:0000256" key="11">
    <source>
        <dbReference type="RuleBase" id="RU003781"/>
    </source>
</evidence>
<dbReference type="GO" id="GO:0036222">
    <property type="term" value="F:XTP diphosphatase activity"/>
    <property type="evidence" value="ECO:0007669"/>
    <property type="project" value="UniProtKB-UniRule"/>
</dbReference>
<dbReference type="NCBIfam" id="TIGR00042">
    <property type="entry name" value="RdgB/HAM1 family non-canonical purine NTP pyrophosphatase"/>
    <property type="match status" value="1"/>
</dbReference>
<proteinExistence type="inferred from homology"/>
<comment type="caution">
    <text evidence="12">The sequence shown here is derived from an EMBL/GenBank/DDBJ whole genome shotgun (WGS) entry which is preliminary data.</text>
</comment>
<comment type="catalytic activity">
    <reaction evidence="9 10">
        <text>XTP + H2O = XMP + diphosphate + H(+)</text>
        <dbReference type="Rhea" id="RHEA:28610"/>
        <dbReference type="ChEBI" id="CHEBI:15377"/>
        <dbReference type="ChEBI" id="CHEBI:15378"/>
        <dbReference type="ChEBI" id="CHEBI:33019"/>
        <dbReference type="ChEBI" id="CHEBI:57464"/>
        <dbReference type="ChEBI" id="CHEBI:61314"/>
        <dbReference type="EC" id="3.6.1.66"/>
    </reaction>
</comment>
<evidence type="ECO:0000256" key="1">
    <source>
        <dbReference type="ARBA" id="ARBA00008023"/>
    </source>
</evidence>
<evidence type="ECO:0000256" key="9">
    <source>
        <dbReference type="ARBA" id="ARBA00052017"/>
    </source>
</evidence>
<dbReference type="EMBL" id="DVLY01000063">
    <property type="protein sequence ID" value="HIT97735.1"/>
    <property type="molecule type" value="Genomic_DNA"/>
</dbReference>
<feature type="binding site" evidence="10">
    <location>
        <begin position="147"/>
        <end position="150"/>
    </location>
    <ligand>
        <name>substrate</name>
    </ligand>
</feature>
<comment type="similarity">
    <text evidence="1 10 11">Belongs to the HAM1 NTPase family.</text>
</comment>
<dbReference type="PANTHER" id="PTHR11067:SF9">
    <property type="entry name" value="INOSINE TRIPHOSPHATE PYROPHOSPHATASE"/>
    <property type="match status" value="1"/>
</dbReference>
<evidence type="ECO:0000256" key="4">
    <source>
        <dbReference type="ARBA" id="ARBA00022741"/>
    </source>
</evidence>
<reference evidence="12" key="2">
    <citation type="journal article" date="2021" name="PeerJ">
        <title>Extensive microbial diversity within the chicken gut microbiome revealed by metagenomics and culture.</title>
        <authorList>
            <person name="Gilroy R."/>
            <person name="Ravi A."/>
            <person name="Getino M."/>
            <person name="Pursley I."/>
            <person name="Horton D.L."/>
            <person name="Alikhan N.F."/>
            <person name="Baker D."/>
            <person name="Gharbi K."/>
            <person name="Hall N."/>
            <person name="Watson M."/>
            <person name="Adriaenssens E.M."/>
            <person name="Foster-Nyarko E."/>
            <person name="Jarju S."/>
            <person name="Secka A."/>
            <person name="Antonio M."/>
            <person name="Oren A."/>
            <person name="Chaudhuri R.R."/>
            <person name="La Ragione R."/>
            <person name="Hildebrand F."/>
            <person name="Pallen M.J."/>
        </authorList>
    </citation>
    <scope>NUCLEOTIDE SEQUENCE</scope>
    <source>
        <strain evidence="12">1383</strain>
    </source>
</reference>
<dbReference type="CDD" id="cd00515">
    <property type="entry name" value="HAM1"/>
    <property type="match status" value="1"/>
</dbReference>
<comment type="caution">
    <text evidence="10">Lacks conserved residue(s) required for the propagation of feature annotation.</text>
</comment>
<dbReference type="GO" id="GO:0035870">
    <property type="term" value="F:dITP diphosphatase activity"/>
    <property type="evidence" value="ECO:0007669"/>
    <property type="project" value="UniProtKB-UniRule"/>
</dbReference>
<evidence type="ECO:0000256" key="3">
    <source>
        <dbReference type="ARBA" id="ARBA00022723"/>
    </source>
</evidence>
<comment type="function">
    <text evidence="10">Pyrophosphatase that catalyzes the hydrolysis of nucleoside triphosphates to their monophosphate derivatives, with a high preference for the non-canonical purine nucleotides XTP (xanthosine triphosphate), dITP (deoxyinosine triphosphate) and ITP. Seems to function as a house-cleaning enzyme that removes non-canonical purine nucleotides from the nucleotide pool, thus preventing their incorporation into DNA/RNA and avoiding chromosomal lesions.</text>
</comment>
<comment type="catalytic activity">
    <reaction evidence="8 10">
        <text>dITP + H2O = dIMP + diphosphate + H(+)</text>
        <dbReference type="Rhea" id="RHEA:28342"/>
        <dbReference type="ChEBI" id="CHEBI:15377"/>
        <dbReference type="ChEBI" id="CHEBI:15378"/>
        <dbReference type="ChEBI" id="CHEBI:33019"/>
        <dbReference type="ChEBI" id="CHEBI:61194"/>
        <dbReference type="ChEBI" id="CHEBI:61382"/>
        <dbReference type="EC" id="3.6.1.66"/>
    </reaction>
</comment>
<evidence type="ECO:0000313" key="13">
    <source>
        <dbReference type="Proteomes" id="UP000824161"/>
    </source>
</evidence>
<accession>A0A9D1H8S0</accession>
<dbReference type="GO" id="GO:0036220">
    <property type="term" value="F:ITP diphosphatase activity"/>
    <property type="evidence" value="ECO:0007669"/>
    <property type="project" value="UniProtKB-UniRule"/>
</dbReference>
<protein>
    <recommendedName>
        <fullName evidence="10">dITP/XTP pyrophosphatase</fullName>
        <ecNumber evidence="10">3.6.1.66</ecNumber>
    </recommendedName>
    <alternativeName>
        <fullName evidence="10">Non-canonical purine NTP pyrophosphatase</fullName>
    </alternativeName>
    <alternativeName>
        <fullName evidence="10">Non-standard purine NTP pyrophosphatase</fullName>
    </alternativeName>
    <alternativeName>
        <fullName evidence="10">Nucleoside-triphosphate diphosphatase</fullName>
    </alternativeName>
    <alternativeName>
        <fullName evidence="10">Nucleoside-triphosphate pyrophosphatase</fullName>
        <shortName evidence="10">NTPase</shortName>
    </alternativeName>
</protein>
<dbReference type="FunFam" id="3.90.950.10:FF:000001">
    <property type="entry name" value="dITP/XTP pyrophosphatase"/>
    <property type="match status" value="1"/>
</dbReference>
<dbReference type="Gene3D" id="3.90.950.10">
    <property type="match status" value="1"/>
</dbReference>
<dbReference type="SUPFAM" id="SSF52972">
    <property type="entry name" value="ITPase-like"/>
    <property type="match status" value="1"/>
</dbReference>
<feature type="binding site" evidence="10">
    <location>
        <position position="67"/>
    </location>
    <ligand>
        <name>Mg(2+)</name>
        <dbReference type="ChEBI" id="CHEBI:18420"/>
    </ligand>
</feature>
<dbReference type="EC" id="3.6.1.66" evidence="10"/>
<dbReference type="Proteomes" id="UP000824161">
    <property type="component" value="Unassembled WGS sequence"/>
</dbReference>
<dbReference type="PANTHER" id="PTHR11067">
    <property type="entry name" value="INOSINE TRIPHOSPHATE PYROPHOSPHATASE/HAM1 PROTEIN"/>
    <property type="match status" value="1"/>
</dbReference>
<dbReference type="GO" id="GO:0005829">
    <property type="term" value="C:cytosol"/>
    <property type="evidence" value="ECO:0007669"/>
    <property type="project" value="TreeGrafter"/>
</dbReference>
<evidence type="ECO:0000256" key="5">
    <source>
        <dbReference type="ARBA" id="ARBA00022801"/>
    </source>
</evidence>
<dbReference type="HAMAP" id="MF_01405">
    <property type="entry name" value="Non_canon_purine_NTPase"/>
    <property type="match status" value="1"/>
</dbReference>
<dbReference type="GO" id="GO:0009146">
    <property type="term" value="P:purine nucleoside triphosphate catabolic process"/>
    <property type="evidence" value="ECO:0007669"/>
    <property type="project" value="UniProtKB-UniRule"/>
</dbReference>
<dbReference type="InterPro" id="IPR029001">
    <property type="entry name" value="ITPase-like_fam"/>
</dbReference>
<dbReference type="InterPro" id="IPR020922">
    <property type="entry name" value="dITP/XTP_pyrophosphatase"/>
</dbReference>
<feature type="binding site" evidence="10">
    <location>
        <position position="170"/>
    </location>
    <ligand>
        <name>substrate</name>
    </ligand>
</feature>
<dbReference type="GO" id="GO:0046872">
    <property type="term" value="F:metal ion binding"/>
    <property type="evidence" value="ECO:0007669"/>
    <property type="project" value="UniProtKB-KW"/>
</dbReference>
<dbReference type="AlphaFoldDB" id="A0A9D1H8S0"/>
<comment type="subunit">
    <text evidence="2 10">Homodimer.</text>
</comment>
<feature type="binding site" evidence="10">
    <location>
        <position position="68"/>
    </location>
    <ligand>
        <name>substrate</name>
    </ligand>
</feature>
<dbReference type="GO" id="GO:0017111">
    <property type="term" value="F:ribonucleoside triphosphate phosphatase activity"/>
    <property type="evidence" value="ECO:0007669"/>
    <property type="project" value="InterPro"/>
</dbReference>
<evidence type="ECO:0000256" key="6">
    <source>
        <dbReference type="ARBA" id="ARBA00022842"/>
    </source>
</evidence>
<sequence>MKLVVATHNRHKFEEIAALMPSGVELQPYWELSGEEIPETGDTLTENARQKSAYVRQHFSADCFADDTGLEVEALDGAPGVYSARYAGPGATYRDNVDKLLQAMAGVQDRRARFVTVISLWLHGREYLFEGSVEGTILESPQGEDGFGYDPVFRPQGCDRSFAQMTLEEKGRISHRARATEAMIAFLSEYLKNTHR</sequence>
<keyword evidence="5 10" id="KW-0378">Hydrolase</keyword>
<dbReference type="InterPro" id="IPR002637">
    <property type="entry name" value="RdgB/HAM1"/>
</dbReference>
<dbReference type="GO" id="GO:0009117">
    <property type="term" value="P:nucleotide metabolic process"/>
    <property type="evidence" value="ECO:0007669"/>
    <property type="project" value="UniProtKB-KW"/>
</dbReference>
<dbReference type="Pfam" id="PF01725">
    <property type="entry name" value="Ham1p_like"/>
    <property type="match status" value="1"/>
</dbReference>
<feature type="active site" description="Proton acceptor" evidence="10">
    <location>
        <position position="67"/>
    </location>
</feature>
<organism evidence="12 13">
    <name type="scientific">Candidatus Merdimorpha stercoravium</name>
    <dbReference type="NCBI Taxonomy" id="2840863"/>
    <lineage>
        <taxon>Bacteria</taxon>
        <taxon>Pseudomonadati</taxon>
        <taxon>Bacteroidota</taxon>
        <taxon>Flavobacteriia</taxon>
        <taxon>Flavobacteriales</taxon>
        <taxon>Candidatus Merdimorpha</taxon>
    </lineage>
</organism>
<evidence type="ECO:0000256" key="7">
    <source>
        <dbReference type="ARBA" id="ARBA00023080"/>
    </source>
</evidence>
<keyword evidence="6 10" id="KW-0460">Magnesium</keyword>
<reference evidence="12" key="1">
    <citation type="submission" date="2020-10" db="EMBL/GenBank/DDBJ databases">
        <authorList>
            <person name="Gilroy R."/>
        </authorList>
    </citation>
    <scope>NUCLEOTIDE SEQUENCE</scope>
    <source>
        <strain evidence="12">1383</strain>
    </source>
</reference>
<evidence type="ECO:0000313" key="12">
    <source>
        <dbReference type="EMBL" id="HIT97735.1"/>
    </source>
</evidence>
<evidence type="ECO:0000256" key="10">
    <source>
        <dbReference type="HAMAP-Rule" id="MF_01405"/>
    </source>
</evidence>
<keyword evidence="7 10" id="KW-0546">Nucleotide metabolism</keyword>
<keyword evidence="4 10" id="KW-0547">Nucleotide-binding</keyword>
<dbReference type="GO" id="GO:0000166">
    <property type="term" value="F:nucleotide binding"/>
    <property type="evidence" value="ECO:0007669"/>
    <property type="project" value="UniProtKB-KW"/>
</dbReference>
<evidence type="ECO:0000256" key="8">
    <source>
        <dbReference type="ARBA" id="ARBA00051875"/>
    </source>
</evidence>
<comment type="catalytic activity">
    <reaction evidence="10">
        <text>ITP + H2O = IMP + diphosphate + H(+)</text>
        <dbReference type="Rhea" id="RHEA:29399"/>
        <dbReference type="ChEBI" id="CHEBI:15377"/>
        <dbReference type="ChEBI" id="CHEBI:15378"/>
        <dbReference type="ChEBI" id="CHEBI:33019"/>
        <dbReference type="ChEBI" id="CHEBI:58053"/>
        <dbReference type="ChEBI" id="CHEBI:61402"/>
        <dbReference type="EC" id="3.6.1.66"/>
    </reaction>
</comment>